<comment type="similarity">
    <text evidence="2 9">Belongs to the RecN family.</text>
</comment>
<comment type="function">
    <text evidence="1 9">May be involved in recombinational repair of damaged DNA.</text>
</comment>
<dbReference type="InterPro" id="IPR003395">
    <property type="entry name" value="RecF/RecN/SMC_N"/>
</dbReference>
<dbReference type="GO" id="GO:0043590">
    <property type="term" value="C:bacterial nucleoid"/>
    <property type="evidence" value="ECO:0007669"/>
    <property type="project" value="TreeGrafter"/>
</dbReference>
<dbReference type="PANTHER" id="PTHR11059:SF0">
    <property type="entry name" value="DNA REPAIR PROTEIN RECN"/>
    <property type="match status" value="1"/>
</dbReference>
<evidence type="ECO:0000256" key="2">
    <source>
        <dbReference type="ARBA" id="ARBA00009441"/>
    </source>
</evidence>
<evidence type="ECO:0000256" key="1">
    <source>
        <dbReference type="ARBA" id="ARBA00003618"/>
    </source>
</evidence>
<accession>A0A940DPN2</accession>
<dbReference type="GO" id="GO:0005524">
    <property type="term" value="F:ATP binding"/>
    <property type="evidence" value="ECO:0007669"/>
    <property type="project" value="UniProtKB-KW"/>
</dbReference>
<dbReference type="Gene3D" id="3.40.50.300">
    <property type="entry name" value="P-loop containing nucleotide triphosphate hydrolases"/>
    <property type="match status" value="2"/>
</dbReference>
<dbReference type="PROSITE" id="PS00675">
    <property type="entry name" value="SIGMA54_INTERACT_1"/>
    <property type="match status" value="1"/>
</dbReference>
<reference evidence="11" key="1">
    <citation type="submission" date="2020-10" db="EMBL/GenBank/DDBJ databases">
        <authorList>
            <person name="Gilroy R."/>
        </authorList>
    </citation>
    <scope>NUCLEOTIDE SEQUENCE</scope>
    <source>
        <strain evidence="11">F1-3629</strain>
    </source>
</reference>
<dbReference type="SUPFAM" id="SSF52540">
    <property type="entry name" value="P-loop containing nucleoside triphosphate hydrolases"/>
    <property type="match status" value="2"/>
</dbReference>
<keyword evidence="5 9" id="KW-0227">DNA damage</keyword>
<organism evidence="11 12">
    <name type="scientific">Candidatus Cryptobacteroides gallistercoris</name>
    <dbReference type="NCBI Taxonomy" id="2840765"/>
    <lineage>
        <taxon>Bacteria</taxon>
        <taxon>Pseudomonadati</taxon>
        <taxon>Bacteroidota</taxon>
        <taxon>Bacteroidia</taxon>
        <taxon>Bacteroidales</taxon>
        <taxon>Candidatus Cryptobacteroides</taxon>
    </lineage>
</organism>
<keyword evidence="6" id="KW-0067">ATP-binding</keyword>
<evidence type="ECO:0000256" key="9">
    <source>
        <dbReference type="PIRNR" id="PIRNR003128"/>
    </source>
</evidence>
<evidence type="ECO:0000256" key="4">
    <source>
        <dbReference type="ARBA" id="ARBA00022741"/>
    </source>
</evidence>
<dbReference type="AlphaFoldDB" id="A0A940DPN2"/>
<evidence type="ECO:0000256" key="7">
    <source>
        <dbReference type="ARBA" id="ARBA00023204"/>
    </source>
</evidence>
<reference evidence="11" key="2">
    <citation type="journal article" date="2021" name="PeerJ">
        <title>Extensive microbial diversity within the chicken gut microbiome revealed by metagenomics and culture.</title>
        <authorList>
            <person name="Gilroy R."/>
            <person name="Ravi A."/>
            <person name="Getino M."/>
            <person name="Pursley I."/>
            <person name="Horton D.L."/>
            <person name="Alikhan N.F."/>
            <person name="Baker D."/>
            <person name="Gharbi K."/>
            <person name="Hall N."/>
            <person name="Watson M."/>
            <person name="Adriaenssens E.M."/>
            <person name="Foster-Nyarko E."/>
            <person name="Jarju S."/>
            <person name="Secka A."/>
            <person name="Antonio M."/>
            <person name="Oren A."/>
            <person name="Chaudhuri R.R."/>
            <person name="La Ragione R."/>
            <person name="Hildebrand F."/>
            <person name="Pallen M.J."/>
        </authorList>
    </citation>
    <scope>NUCLEOTIDE SEQUENCE</scope>
    <source>
        <strain evidence="11">F1-3629</strain>
    </source>
</reference>
<dbReference type="GO" id="GO:0006310">
    <property type="term" value="P:DNA recombination"/>
    <property type="evidence" value="ECO:0007669"/>
    <property type="project" value="InterPro"/>
</dbReference>
<sequence>MLRRLLVRNYVLIDSLDIEFPEGLVIITGQTGAGKSILLGALNLVLGARADASVIGEGGGNCIVEAEFSADLDRAGLRNVLQENDIDCPDGILTVRRVVNPTGRSRSFVNDSPVAVPVLQSLSSHLVDIHSQHQTMMLSDRHFRLSVLDIYAGNGRLLEEYGTAYSAFVRLRTEVADLNAALTKAREQQDYVQSRFLQLDSASLRPGELEELEAEQKQLANAGEIKDNLCQAENLFSGTGDDGLRGIDSMLKEAEKHLSRVSGYIPAVASLEERLASCRVELDDIMSEVSDLNSRTDVSQDRLQQVDDRISLLYGLMQKFGCRDEKSLIEERDRLAGIAGDTSAMEEKLASKSAELESAGRKVHELASALHESRSRAAGALAGAVMESMHFLELPSAVFEVQLQEAELSQTGKDTALFLFSSAGKTPADVSRCASGGEMSRIMLALKAMMARHMEMPAMIFDEIDTGVSGSAADKMGAMICGMGKSMQVFAITHLPQVAAKGSAHYLVSKETAPDTSRTVSSIRRLSDEERIMEVARMLSGSVLTDAAVENAKSLLYSSRTL</sequence>
<dbReference type="GO" id="GO:0009432">
    <property type="term" value="P:SOS response"/>
    <property type="evidence" value="ECO:0007669"/>
    <property type="project" value="TreeGrafter"/>
</dbReference>
<evidence type="ECO:0000313" key="11">
    <source>
        <dbReference type="EMBL" id="MBO8454606.1"/>
    </source>
</evidence>
<dbReference type="PIRSF" id="PIRSF003128">
    <property type="entry name" value="RecN"/>
    <property type="match status" value="1"/>
</dbReference>
<dbReference type="GO" id="GO:0006281">
    <property type="term" value="P:DNA repair"/>
    <property type="evidence" value="ECO:0007669"/>
    <property type="project" value="UniProtKB-KW"/>
</dbReference>
<evidence type="ECO:0000256" key="3">
    <source>
        <dbReference type="ARBA" id="ARBA00021315"/>
    </source>
</evidence>
<dbReference type="InterPro" id="IPR027417">
    <property type="entry name" value="P-loop_NTPase"/>
</dbReference>
<dbReference type="Proteomes" id="UP000771749">
    <property type="component" value="Unassembled WGS sequence"/>
</dbReference>
<protein>
    <recommendedName>
        <fullName evidence="3 9">DNA repair protein RecN</fullName>
    </recommendedName>
    <alternativeName>
        <fullName evidence="8 9">Recombination protein N</fullName>
    </alternativeName>
</protein>
<keyword evidence="4" id="KW-0547">Nucleotide-binding</keyword>
<dbReference type="PANTHER" id="PTHR11059">
    <property type="entry name" value="DNA REPAIR PROTEIN RECN"/>
    <property type="match status" value="1"/>
</dbReference>
<proteinExistence type="inferred from homology"/>
<name>A0A940DPN2_9BACT</name>
<dbReference type="Pfam" id="PF02463">
    <property type="entry name" value="SMC_N"/>
    <property type="match status" value="1"/>
</dbReference>
<gene>
    <name evidence="11" type="ORF">IAC07_07795</name>
</gene>
<evidence type="ECO:0000256" key="8">
    <source>
        <dbReference type="ARBA" id="ARBA00033408"/>
    </source>
</evidence>
<evidence type="ECO:0000256" key="5">
    <source>
        <dbReference type="ARBA" id="ARBA00022763"/>
    </source>
</evidence>
<keyword evidence="7 9" id="KW-0234">DNA repair</keyword>
<evidence type="ECO:0000313" key="12">
    <source>
        <dbReference type="Proteomes" id="UP000771749"/>
    </source>
</evidence>
<evidence type="ECO:0000259" key="10">
    <source>
        <dbReference type="Pfam" id="PF02463"/>
    </source>
</evidence>
<dbReference type="CDD" id="cd03241">
    <property type="entry name" value="ABC_RecN"/>
    <property type="match status" value="2"/>
</dbReference>
<feature type="domain" description="RecF/RecN/SMC N-terminal" evidence="10">
    <location>
        <begin position="2"/>
        <end position="510"/>
    </location>
</feature>
<dbReference type="InterPro" id="IPR025662">
    <property type="entry name" value="Sigma_54_int_dom_ATP-bd_1"/>
</dbReference>
<dbReference type="EMBL" id="JADIMJ010000120">
    <property type="protein sequence ID" value="MBO8454606.1"/>
    <property type="molecule type" value="Genomic_DNA"/>
</dbReference>
<dbReference type="InterPro" id="IPR004604">
    <property type="entry name" value="DNA_recomb/repair_RecN"/>
</dbReference>
<evidence type="ECO:0000256" key="6">
    <source>
        <dbReference type="ARBA" id="ARBA00022840"/>
    </source>
</evidence>
<comment type="caution">
    <text evidence="11">The sequence shown here is derived from an EMBL/GenBank/DDBJ whole genome shotgun (WGS) entry which is preliminary data.</text>
</comment>